<feature type="compositionally biased region" description="Low complexity" evidence="15">
    <location>
        <begin position="1347"/>
        <end position="1368"/>
    </location>
</feature>
<evidence type="ECO:0000256" key="2">
    <source>
        <dbReference type="ARBA" id="ARBA00005446"/>
    </source>
</evidence>
<dbReference type="FunFam" id="3.40.50.300:FF:000537">
    <property type="entry name" value="Bloom syndrome RecQ-like helicase"/>
    <property type="match status" value="1"/>
</dbReference>
<evidence type="ECO:0000313" key="20">
    <source>
        <dbReference type="Proteomes" id="UP000494163"/>
    </source>
</evidence>
<evidence type="ECO:0000256" key="10">
    <source>
        <dbReference type="ARBA" id="ARBA00023235"/>
    </source>
</evidence>
<evidence type="ECO:0000256" key="13">
    <source>
        <dbReference type="ARBA" id="ARBA00034808"/>
    </source>
</evidence>
<dbReference type="Pfam" id="PF00270">
    <property type="entry name" value="DEAD"/>
    <property type="match status" value="1"/>
</dbReference>
<dbReference type="SMART" id="SM00490">
    <property type="entry name" value="HELICc"/>
    <property type="match status" value="1"/>
</dbReference>
<dbReference type="GO" id="GO:0005737">
    <property type="term" value="C:cytoplasm"/>
    <property type="evidence" value="ECO:0007669"/>
    <property type="project" value="TreeGrafter"/>
</dbReference>
<dbReference type="SMR" id="A0A0M5J7A5"/>
<feature type="compositionally biased region" description="Low complexity" evidence="15">
    <location>
        <begin position="1317"/>
        <end position="1328"/>
    </location>
</feature>
<dbReference type="InterPro" id="IPR027417">
    <property type="entry name" value="P-loop_NTPase"/>
</dbReference>
<dbReference type="Proteomes" id="UP000494163">
    <property type="component" value="Chromosome 3R"/>
</dbReference>
<evidence type="ECO:0000259" key="16">
    <source>
        <dbReference type="PROSITE" id="PS50967"/>
    </source>
</evidence>
<dbReference type="SUPFAM" id="SSF46785">
    <property type="entry name" value="Winged helix' DNA-binding domain"/>
    <property type="match status" value="1"/>
</dbReference>
<dbReference type="InterPro" id="IPR010997">
    <property type="entry name" value="HRDC-like_sf"/>
</dbReference>
<dbReference type="EC" id="5.6.2.4" evidence="13"/>
<evidence type="ECO:0000256" key="1">
    <source>
        <dbReference type="ARBA" id="ARBA00001947"/>
    </source>
</evidence>
<comment type="cofactor">
    <cofactor evidence="1">
        <name>Zn(2+)</name>
        <dbReference type="ChEBI" id="CHEBI:29105"/>
    </cofactor>
</comment>
<dbReference type="InterPro" id="IPR004589">
    <property type="entry name" value="DNA_helicase_ATP-dep_RecQ"/>
</dbReference>
<dbReference type="PROSITE" id="PS50967">
    <property type="entry name" value="HRDC"/>
    <property type="match status" value="1"/>
</dbReference>
<comment type="similarity">
    <text evidence="2">Belongs to the helicase family. RecQ subfamily.</text>
</comment>
<gene>
    <name evidence="19" type="ORF">Dbus_chr3Rg1818</name>
</gene>
<dbReference type="InterPro" id="IPR002121">
    <property type="entry name" value="HRDC_dom"/>
</dbReference>
<dbReference type="PROSITE" id="PS51194">
    <property type="entry name" value="HELICASE_CTER"/>
    <property type="match status" value="1"/>
</dbReference>
<dbReference type="Pfam" id="PF00570">
    <property type="entry name" value="HRDC"/>
    <property type="match status" value="1"/>
</dbReference>
<evidence type="ECO:0000256" key="9">
    <source>
        <dbReference type="ARBA" id="ARBA00023204"/>
    </source>
</evidence>
<dbReference type="GO" id="GO:0016787">
    <property type="term" value="F:hydrolase activity"/>
    <property type="evidence" value="ECO:0007669"/>
    <property type="project" value="UniProtKB-KW"/>
</dbReference>
<feature type="compositionally biased region" description="Low complexity" evidence="15">
    <location>
        <begin position="1283"/>
        <end position="1307"/>
    </location>
</feature>
<dbReference type="SUPFAM" id="SSF52540">
    <property type="entry name" value="P-loop containing nucleoside triphosphate hydrolases"/>
    <property type="match status" value="1"/>
</dbReference>
<keyword evidence="4" id="KW-0227">DNA damage</keyword>
<feature type="domain" description="HRDC" evidence="16">
    <location>
        <begin position="1174"/>
        <end position="1254"/>
    </location>
</feature>
<evidence type="ECO:0000256" key="5">
    <source>
        <dbReference type="ARBA" id="ARBA00022801"/>
    </source>
</evidence>
<dbReference type="Pfam" id="PF00271">
    <property type="entry name" value="Helicase_C"/>
    <property type="match status" value="1"/>
</dbReference>
<proteinExistence type="inferred from homology"/>
<evidence type="ECO:0000256" key="8">
    <source>
        <dbReference type="ARBA" id="ARBA00023125"/>
    </source>
</evidence>
<dbReference type="PROSITE" id="PS00690">
    <property type="entry name" value="DEAH_ATP_HELICASE"/>
    <property type="match status" value="1"/>
</dbReference>
<keyword evidence="20" id="KW-1185">Reference proteome</keyword>
<evidence type="ECO:0000259" key="18">
    <source>
        <dbReference type="PROSITE" id="PS51194"/>
    </source>
</evidence>
<dbReference type="InterPro" id="IPR002464">
    <property type="entry name" value="DNA/RNA_helicase_DEAH_CS"/>
</dbReference>
<reference evidence="19 20" key="1">
    <citation type="submission" date="2015-08" db="EMBL/GenBank/DDBJ databases">
        <title>Ancestral chromatin configuration constrains chromatin evolution on differentiating sex chromosomes in Drosophila.</title>
        <authorList>
            <person name="Zhou Q."/>
            <person name="Bachtrog D."/>
        </authorList>
    </citation>
    <scope>NUCLEOTIDE SEQUENCE [LARGE SCALE GENOMIC DNA]</scope>
    <source>
        <tissue evidence="19">Whole larvae</tissue>
    </source>
</reference>
<dbReference type="GO" id="GO:0000724">
    <property type="term" value="P:double-strand break repair via homologous recombination"/>
    <property type="evidence" value="ECO:0007669"/>
    <property type="project" value="UniProtKB-ARBA"/>
</dbReference>
<dbReference type="OrthoDB" id="10261556at2759"/>
<dbReference type="PROSITE" id="PS51192">
    <property type="entry name" value="HELICASE_ATP_BIND_1"/>
    <property type="match status" value="1"/>
</dbReference>
<dbReference type="PANTHER" id="PTHR13710">
    <property type="entry name" value="DNA HELICASE RECQ FAMILY MEMBER"/>
    <property type="match status" value="1"/>
</dbReference>
<keyword evidence="8" id="KW-0238">DNA-binding</keyword>
<dbReference type="Gene3D" id="1.10.150.80">
    <property type="entry name" value="HRDC domain"/>
    <property type="match status" value="1"/>
</dbReference>
<feature type="region of interest" description="Disordered" evidence="15">
    <location>
        <begin position="47"/>
        <end position="81"/>
    </location>
</feature>
<dbReference type="GO" id="GO:0005524">
    <property type="term" value="F:ATP binding"/>
    <property type="evidence" value="ECO:0007669"/>
    <property type="project" value="UniProtKB-KW"/>
</dbReference>
<evidence type="ECO:0000256" key="3">
    <source>
        <dbReference type="ARBA" id="ARBA00022741"/>
    </source>
</evidence>
<keyword evidence="9" id="KW-0234">DNA repair</keyword>
<evidence type="ECO:0000256" key="11">
    <source>
        <dbReference type="ARBA" id="ARBA00023242"/>
    </source>
</evidence>
<dbReference type="InterPro" id="IPR036388">
    <property type="entry name" value="WH-like_DNA-bd_sf"/>
</dbReference>
<protein>
    <recommendedName>
        <fullName evidence="13">DNA 3'-5' helicase</fullName>
        <ecNumber evidence="13">5.6.2.4</ecNumber>
    </recommendedName>
    <alternativeName>
        <fullName evidence="14">DNA 3'-5' helicase BLM</fullName>
    </alternativeName>
</protein>
<dbReference type="InterPro" id="IPR001650">
    <property type="entry name" value="Helicase_C-like"/>
</dbReference>
<dbReference type="GO" id="GO:0005694">
    <property type="term" value="C:chromosome"/>
    <property type="evidence" value="ECO:0007669"/>
    <property type="project" value="TreeGrafter"/>
</dbReference>
<dbReference type="SUPFAM" id="SSF47819">
    <property type="entry name" value="HRDC-like"/>
    <property type="match status" value="1"/>
</dbReference>
<evidence type="ECO:0000313" key="19">
    <source>
        <dbReference type="EMBL" id="ALC47068.1"/>
    </source>
</evidence>
<keyword evidence="6" id="KW-0347">Helicase</keyword>
<dbReference type="GO" id="GO:0006260">
    <property type="term" value="P:DNA replication"/>
    <property type="evidence" value="ECO:0007669"/>
    <property type="project" value="InterPro"/>
</dbReference>
<dbReference type="InterPro" id="IPR011545">
    <property type="entry name" value="DEAD/DEAH_box_helicase_dom"/>
</dbReference>
<dbReference type="CDD" id="cd18794">
    <property type="entry name" value="SF2_C_RecQ"/>
    <property type="match status" value="1"/>
</dbReference>
<dbReference type="STRING" id="30019.A0A0M5J7A5"/>
<dbReference type="OMA" id="KVMRQKF"/>
<dbReference type="FunFam" id="1.10.10.10:FF:000495">
    <property type="entry name" value="RecQ family helicase MusN"/>
    <property type="match status" value="1"/>
</dbReference>
<keyword evidence="10" id="KW-0413">Isomerase</keyword>
<dbReference type="InterPro" id="IPR044876">
    <property type="entry name" value="HRDC_dom_sf"/>
</dbReference>
<evidence type="ECO:0000256" key="4">
    <source>
        <dbReference type="ARBA" id="ARBA00022763"/>
    </source>
</evidence>
<keyword evidence="5" id="KW-0378">Hydrolase</keyword>
<dbReference type="GO" id="GO:0005634">
    <property type="term" value="C:nucleus"/>
    <property type="evidence" value="ECO:0007669"/>
    <property type="project" value="TreeGrafter"/>
</dbReference>
<keyword evidence="3" id="KW-0547">Nucleotide-binding</keyword>
<dbReference type="GO" id="GO:0003677">
    <property type="term" value="F:DNA binding"/>
    <property type="evidence" value="ECO:0007669"/>
    <property type="project" value="UniProtKB-KW"/>
</dbReference>
<dbReference type="EMBL" id="CP012526">
    <property type="protein sequence ID" value="ALC47068.1"/>
    <property type="molecule type" value="Genomic_DNA"/>
</dbReference>
<organism evidence="19 20">
    <name type="scientific">Drosophila busckii</name>
    <name type="common">Fruit fly</name>
    <dbReference type="NCBI Taxonomy" id="30019"/>
    <lineage>
        <taxon>Eukaryota</taxon>
        <taxon>Metazoa</taxon>
        <taxon>Ecdysozoa</taxon>
        <taxon>Arthropoda</taxon>
        <taxon>Hexapoda</taxon>
        <taxon>Insecta</taxon>
        <taxon>Pterygota</taxon>
        <taxon>Neoptera</taxon>
        <taxon>Endopterygota</taxon>
        <taxon>Diptera</taxon>
        <taxon>Brachycera</taxon>
        <taxon>Muscomorpha</taxon>
        <taxon>Ephydroidea</taxon>
        <taxon>Drosophilidae</taxon>
        <taxon>Drosophila</taxon>
    </lineage>
</organism>
<dbReference type="GO" id="GO:0043138">
    <property type="term" value="F:3'-5' DNA helicase activity"/>
    <property type="evidence" value="ECO:0007669"/>
    <property type="project" value="UniProtKB-EC"/>
</dbReference>
<feature type="region of interest" description="Disordered" evidence="15">
    <location>
        <begin position="1264"/>
        <end position="1389"/>
    </location>
</feature>
<feature type="region of interest" description="Disordered" evidence="15">
    <location>
        <begin position="1"/>
        <end position="29"/>
    </location>
</feature>
<evidence type="ECO:0000259" key="17">
    <source>
        <dbReference type="PROSITE" id="PS51192"/>
    </source>
</evidence>
<keyword evidence="11" id="KW-0539">Nucleus</keyword>
<evidence type="ECO:0000256" key="14">
    <source>
        <dbReference type="ARBA" id="ARBA00044542"/>
    </source>
</evidence>
<dbReference type="InterPro" id="IPR014001">
    <property type="entry name" value="Helicase_ATP-bd"/>
</dbReference>
<feature type="region of interest" description="Disordered" evidence="15">
    <location>
        <begin position="215"/>
        <end position="247"/>
    </location>
</feature>
<feature type="domain" description="Helicase ATP-binding" evidence="17">
    <location>
        <begin position="654"/>
        <end position="829"/>
    </location>
</feature>
<dbReference type="PANTHER" id="PTHR13710:SF153">
    <property type="entry name" value="RECQ-LIKE DNA HELICASE BLM"/>
    <property type="match status" value="1"/>
</dbReference>
<evidence type="ECO:0000256" key="15">
    <source>
        <dbReference type="SAM" id="MobiDB-lite"/>
    </source>
</evidence>
<feature type="compositionally biased region" description="Polar residues" evidence="15">
    <location>
        <begin position="226"/>
        <end position="247"/>
    </location>
</feature>
<dbReference type="SMART" id="SM00956">
    <property type="entry name" value="RQC"/>
    <property type="match status" value="1"/>
</dbReference>
<dbReference type="InterPro" id="IPR036390">
    <property type="entry name" value="WH_DNA-bd_sf"/>
</dbReference>
<dbReference type="GO" id="GO:0009378">
    <property type="term" value="F:four-way junction helicase activity"/>
    <property type="evidence" value="ECO:0007669"/>
    <property type="project" value="TreeGrafter"/>
</dbReference>
<dbReference type="InterPro" id="IPR018982">
    <property type="entry name" value="RQC_domain"/>
</dbReference>
<dbReference type="FunFam" id="3.40.50.300:FF:000156">
    <property type="entry name" value="ATP-dependent DNA helicase recQ"/>
    <property type="match status" value="1"/>
</dbReference>
<dbReference type="Gene3D" id="3.40.50.300">
    <property type="entry name" value="P-loop containing nucleotide triphosphate hydrolases"/>
    <property type="match status" value="2"/>
</dbReference>
<accession>A0A0M5J7A5</accession>
<name>A0A0M5J7A5_DROBS</name>
<evidence type="ECO:0000256" key="6">
    <source>
        <dbReference type="ARBA" id="ARBA00022806"/>
    </source>
</evidence>
<dbReference type="FunFam" id="1.10.150.80:FF:000013">
    <property type="entry name" value="Bloom syndrome protein homolog"/>
    <property type="match status" value="1"/>
</dbReference>
<dbReference type="NCBIfam" id="TIGR00614">
    <property type="entry name" value="recQ_fam"/>
    <property type="match status" value="1"/>
</dbReference>
<dbReference type="SMART" id="SM00487">
    <property type="entry name" value="DEXDc"/>
    <property type="match status" value="1"/>
</dbReference>
<evidence type="ECO:0000256" key="7">
    <source>
        <dbReference type="ARBA" id="ARBA00022840"/>
    </source>
</evidence>
<dbReference type="SMART" id="SM00341">
    <property type="entry name" value="HRDC"/>
    <property type="match status" value="1"/>
</dbReference>
<sequence length="1389" mass="153013">MSAFLGLDDDSHSKKKTSQPTKTGAAKKSALEARTLKAKFYNPIYLDSSSSDEENSQSQCSIAATAPSQTKNQPLDKEGHANSNIKRYSFKSILQSPLAPLATSVKSTATTSTRTKVNFDNIDEILKQDSTYQATLSKLNGHINKLSASPRKTVSLTPPVVTPKLSTSSASSNFDDSFDTMVKKHIKKESPCDKQPVVKNELTFSNELGDSFEKSFQESLQDEPLSATSTQANTKKSSAPTSFSNSRTSCTASAEDIARSVPHVDPFSTKTDDQLKKSIKLEPLSTTTATEQSPSSIATTKPKFKIVFDNTLADFLRDMGQYDISLTKTDIVQQNESELRSNIAMYRSKYVELMEKYCEIIDQIPAVHFNDIEGFEANTFLKLKVMRQKFKARSKVLEKQVVMASHCSDTSTQEQGELSERELQAELQVEECTAKQSYENGAPEDEDDLIPNEENSEEDNYLAHSMLLDEDELYVTTEQNSKPAAVGITATPFVESDDDFEETMRQIEEEQAALKGRKSEYNNFSYADFEAVKKTEEAATVALMDDDGFPEYDAALFEQAHAQAASASSTSTTPVTCIDLTDEFAAGTSSSSTISKKASTGAQQITGNFHSNVHNDGTTGEFDGQRFEHSTRLMQALSFSFGLKSFRPNQLQVINAALLGNDCFVLMPTGGGKSLCYQLPAILTEGVTIVISPLKSLIFDQVSKLSSLDICAKSMSGEQTVDDAISIYRDLERHPPLLKLLYVTPEKISSSPRFQDALDALNANSYISRFIIDEAHCVSQWGHDFRPDYKKLGILRKRFPNVPTMALTATATPRVRQDILQQLNLTRCKWFLSSFNRSNLRYQVLPKRGVSTLEDISSFIRTRPPTASGIIYCLSRKECDEVAKKMCTAGIRAAAYHAGLTDTMRESRQKDWITNKVRVICATIAFGMGIDKPDVRFVLHYSLPKSIEGYYQEAGRAGRDGEIADCILYYNYSDMQRLKKMMDGKYSVVFISCHQKLTLILSLLQQLDYFGEHFTSEECLQNRRTACDNCLKKREFKQVNVLEQCRKVACAVRDLCSGSRFTLLHLADVLKGSMIKKIVDFGHNKTVHHGALKDWDKSDVQRLLRHMVIKGYLKEDLIFTKDIPQAYLYLGNNITALMEGTPIVEFALTRKDAGPAKSVATVNESDAAGKSDLRHLHDRCYGELLDLCRTIAAARNVTMASIMNMQALKAMAEELPTNEQEMCAIPHVTKANFDKYGAKLLEITTGYATEKECLQVLRDMEAEETAAASAPKPTSVPTRSSSAGWGTDDWGAAAASQHSGSAASSARGGKRKRAWRGRATGASAAATAKRYKTNACASPAAARGKTAPRSSRGGAAAAGKRGAGTASSWLGKKTGTSSGFQLMPMPGSR</sequence>
<feature type="domain" description="Helicase C-terminal" evidence="18">
    <location>
        <begin position="852"/>
        <end position="1005"/>
    </location>
</feature>
<comment type="catalytic activity">
    <reaction evidence="12">
        <text>Couples ATP hydrolysis with the unwinding of duplex DNA by translocating in the 3'-5' direction.</text>
        <dbReference type="EC" id="5.6.2.4"/>
    </reaction>
</comment>
<keyword evidence="7" id="KW-0067">ATP-binding</keyword>
<dbReference type="Gene3D" id="1.10.10.10">
    <property type="entry name" value="Winged helix-like DNA-binding domain superfamily/Winged helix DNA-binding domain"/>
    <property type="match status" value="1"/>
</dbReference>
<evidence type="ECO:0000256" key="12">
    <source>
        <dbReference type="ARBA" id="ARBA00034617"/>
    </source>
</evidence>
<dbReference type="Pfam" id="PF09382">
    <property type="entry name" value="RQC"/>
    <property type="match status" value="1"/>
</dbReference>